<proteinExistence type="predicted"/>
<sequence length="66" mass="7574">MDTLDKVYLLEQVPTIKTKMQKKRIQAFIPLRDALHDLIQAELNPLSTDGELETKRKSSMLSMMGL</sequence>
<keyword evidence="2" id="KW-1185">Reference proteome</keyword>
<dbReference type="EMBL" id="AP023036">
    <property type="protein sequence ID" value="BCD45393.1"/>
    <property type="molecule type" value="Genomic_DNA"/>
</dbReference>
<gene>
    <name evidence="1" type="ORF">NHP190020_04320</name>
</gene>
<dbReference type="RefSeq" id="WP_176486531.1">
    <property type="nucleotide sequence ID" value="NZ_AP023036.1"/>
</dbReference>
<dbReference type="GeneID" id="56929483"/>
<evidence type="ECO:0000313" key="2">
    <source>
        <dbReference type="Proteomes" id="UP000509742"/>
    </source>
</evidence>
<dbReference type="Proteomes" id="UP000509742">
    <property type="component" value="Chromosome"/>
</dbReference>
<evidence type="ECO:0000313" key="1">
    <source>
        <dbReference type="EMBL" id="BCD45393.1"/>
    </source>
</evidence>
<reference evidence="1 2" key="1">
    <citation type="submission" date="2020-04" db="EMBL/GenBank/DDBJ databases">
        <title>Genomic analysis of gastric non-Helicobacter pylori Helicobacters isolated in Japan.</title>
        <authorList>
            <person name="Suzuki M."/>
            <person name="Rimbara E."/>
        </authorList>
    </citation>
    <scope>NUCLEOTIDE SEQUENCE [LARGE SCALE GENOMIC DNA]</scope>
    <source>
        <strain evidence="1 2">NHP19-0020</strain>
    </source>
</reference>
<name>A0ABM7KY21_9HELI</name>
<accession>A0ABM7KY21</accession>
<organism evidence="1 2">
    <name type="scientific">Helicobacter suis</name>
    <dbReference type="NCBI Taxonomy" id="104628"/>
    <lineage>
        <taxon>Bacteria</taxon>
        <taxon>Pseudomonadati</taxon>
        <taxon>Campylobacterota</taxon>
        <taxon>Epsilonproteobacteria</taxon>
        <taxon>Campylobacterales</taxon>
        <taxon>Helicobacteraceae</taxon>
        <taxon>Helicobacter</taxon>
    </lineage>
</organism>
<protein>
    <submittedName>
        <fullName evidence="1">Uncharacterized protein</fullName>
    </submittedName>
</protein>